<proteinExistence type="predicted"/>
<accession>A0A974CRU5</accession>
<dbReference type="AlphaFoldDB" id="A0A974CRU5"/>
<sequence length="76" mass="8446">MGKLIVLGDAEMLETLCLSHAIGSAVVKTLKEPHTPYIMQAGSLPLHCANNFHNNYIVKSNVFLNSYYCSVKFTEE</sequence>
<evidence type="ECO:0000313" key="1">
    <source>
        <dbReference type="EMBL" id="OCT78458.1"/>
    </source>
</evidence>
<reference evidence="2" key="1">
    <citation type="journal article" date="2016" name="Nature">
        <title>Genome evolution in the allotetraploid frog Xenopus laevis.</title>
        <authorList>
            <person name="Session A.M."/>
            <person name="Uno Y."/>
            <person name="Kwon T."/>
            <person name="Chapman J.A."/>
            <person name="Toyoda A."/>
            <person name="Takahashi S."/>
            <person name="Fukui A."/>
            <person name="Hikosaka A."/>
            <person name="Suzuki A."/>
            <person name="Kondo M."/>
            <person name="van Heeringen S.J."/>
            <person name="Quigley I."/>
            <person name="Heinz S."/>
            <person name="Ogino H."/>
            <person name="Ochi H."/>
            <person name="Hellsten U."/>
            <person name="Lyons J.B."/>
            <person name="Simakov O."/>
            <person name="Putnam N."/>
            <person name="Stites J."/>
            <person name="Kuroki Y."/>
            <person name="Tanaka T."/>
            <person name="Michiue T."/>
            <person name="Watanabe M."/>
            <person name="Bogdanovic O."/>
            <person name="Lister R."/>
            <person name="Georgiou G."/>
            <person name="Paranjpe S.S."/>
            <person name="van Kruijsbergen I."/>
            <person name="Shu S."/>
            <person name="Carlson J."/>
            <person name="Kinoshita T."/>
            <person name="Ohta Y."/>
            <person name="Mawaribuchi S."/>
            <person name="Jenkins J."/>
            <person name="Grimwood J."/>
            <person name="Schmutz J."/>
            <person name="Mitros T."/>
            <person name="Mozaffari S.V."/>
            <person name="Suzuki Y."/>
            <person name="Haramoto Y."/>
            <person name="Yamamoto T.S."/>
            <person name="Takagi C."/>
            <person name="Heald R."/>
            <person name="Miller K."/>
            <person name="Haudenschild C."/>
            <person name="Kitzman J."/>
            <person name="Nakayama T."/>
            <person name="Izutsu Y."/>
            <person name="Robert J."/>
            <person name="Fortriede J."/>
            <person name="Burns K."/>
            <person name="Lotay V."/>
            <person name="Karimi K."/>
            <person name="Yasuoka Y."/>
            <person name="Dichmann D.S."/>
            <person name="Flajnik M.F."/>
            <person name="Houston D.W."/>
            <person name="Shendure J."/>
            <person name="DuPasquier L."/>
            <person name="Vize P.D."/>
            <person name="Zorn A.M."/>
            <person name="Ito M."/>
            <person name="Marcotte E.M."/>
            <person name="Wallingford J.B."/>
            <person name="Ito Y."/>
            <person name="Asashima M."/>
            <person name="Ueno N."/>
            <person name="Matsuda Y."/>
            <person name="Veenstra G.J."/>
            <person name="Fujiyama A."/>
            <person name="Harland R.M."/>
            <person name="Taira M."/>
            <person name="Rokhsar D.S."/>
        </authorList>
    </citation>
    <scope>NUCLEOTIDE SEQUENCE [LARGE SCALE GENOMIC DNA]</scope>
    <source>
        <strain evidence="2">J</strain>
    </source>
</reference>
<name>A0A974CRU5_XENLA</name>
<dbReference type="EMBL" id="CM004475">
    <property type="protein sequence ID" value="OCT78458.1"/>
    <property type="molecule type" value="Genomic_DNA"/>
</dbReference>
<protein>
    <submittedName>
        <fullName evidence="1">Uncharacterized protein</fullName>
    </submittedName>
</protein>
<organism evidence="1 2">
    <name type="scientific">Xenopus laevis</name>
    <name type="common">African clawed frog</name>
    <dbReference type="NCBI Taxonomy" id="8355"/>
    <lineage>
        <taxon>Eukaryota</taxon>
        <taxon>Metazoa</taxon>
        <taxon>Chordata</taxon>
        <taxon>Craniata</taxon>
        <taxon>Vertebrata</taxon>
        <taxon>Euteleostomi</taxon>
        <taxon>Amphibia</taxon>
        <taxon>Batrachia</taxon>
        <taxon>Anura</taxon>
        <taxon>Pipoidea</taxon>
        <taxon>Pipidae</taxon>
        <taxon>Xenopodinae</taxon>
        <taxon>Xenopus</taxon>
        <taxon>Xenopus</taxon>
    </lineage>
</organism>
<dbReference type="Proteomes" id="UP000694892">
    <property type="component" value="Chromosome 5S"/>
</dbReference>
<evidence type="ECO:0000313" key="2">
    <source>
        <dbReference type="Proteomes" id="UP000694892"/>
    </source>
</evidence>
<gene>
    <name evidence="1" type="ORF">XELAEV_18029554mg</name>
</gene>